<dbReference type="SUPFAM" id="SSF52172">
    <property type="entry name" value="CheY-like"/>
    <property type="match status" value="1"/>
</dbReference>
<dbReference type="SMART" id="SM00448">
    <property type="entry name" value="REC"/>
    <property type="match status" value="1"/>
</dbReference>
<reference evidence="5 6" key="1">
    <citation type="journal article" date="2019" name="Int. J. Syst. Evol. Microbiol.">
        <title>The Global Catalogue of Microorganisms (GCM) 10K type strain sequencing project: providing services to taxonomists for standard genome sequencing and annotation.</title>
        <authorList>
            <consortium name="The Broad Institute Genomics Platform"/>
            <consortium name="The Broad Institute Genome Sequencing Center for Infectious Disease"/>
            <person name="Wu L."/>
            <person name="Ma J."/>
        </authorList>
    </citation>
    <scope>NUCLEOTIDE SEQUENCE [LARGE SCALE GENOMIC DNA]</scope>
    <source>
        <strain evidence="5 6">CGMCC 1.12562</strain>
    </source>
</reference>
<dbReference type="GeneID" id="69116871"/>
<dbReference type="SMART" id="SM00091">
    <property type="entry name" value="PAS"/>
    <property type="match status" value="1"/>
</dbReference>
<dbReference type="SUPFAM" id="SSF55785">
    <property type="entry name" value="PYP-like sensor domain (PAS domain)"/>
    <property type="match status" value="1"/>
</dbReference>
<dbReference type="Gene3D" id="3.30.450.20">
    <property type="entry name" value="PAS domain"/>
    <property type="match status" value="1"/>
</dbReference>
<gene>
    <name evidence="5" type="ORF">ACFOKC_05650</name>
</gene>
<dbReference type="EMBL" id="JBHRWN010000002">
    <property type="protein sequence ID" value="MFC3477204.1"/>
    <property type="molecule type" value="Genomic_DNA"/>
</dbReference>
<evidence type="ECO:0000256" key="2">
    <source>
        <dbReference type="PROSITE-ProRule" id="PRU00169"/>
    </source>
</evidence>
<sequence length="314" mass="34194">MSWLAESSGGGTSGATGEIRLLHVEDDEAFADLAATFLERDDRGAPIEVWTETDPRDAVDAIGDVDCVLSDHDMPGMNGLDLLGVVRDEHPNLPFVLLTGRGSEEIASDAISAGVTDYVRKDGSSDQFAVLANTIRNAVERRVARRDAELGERRLRRVVDALPECVLVKTLDGEYLLVNEAGAAHYDATPAELEGRNEREFLRDDLADRFRAEDREVVAAGEPLDVGEQRVRNPDGTERVEHVRKIPFETPTREDSSVLVVAGDVTGEVTRRNRVDEIAELLSDALAVHDGDDRVGSLVSAARDIAVADRVDSD</sequence>
<dbReference type="PROSITE" id="PS50112">
    <property type="entry name" value="PAS"/>
    <property type="match status" value="1"/>
</dbReference>
<dbReference type="InterPro" id="IPR000014">
    <property type="entry name" value="PAS"/>
</dbReference>
<dbReference type="InterPro" id="IPR011006">
    <property type="entry name" value="CheY-like_superfamily"/>
</dbReference>
<organism evidence="5 6">
    <name type="scientific">Halobacterium litoreum</name>
    <dbReference type="NCBI Taxonomy" id="2039234"/>
    <lineage>
        <taxon>Archaea</taxon>
        <taxon>Methanobacteriati</taxon>
        <taxon>Methanobacteriota</taxon>
        <taxon>Stenosarchaea group</taxon>
        <taxon>Halobacteria</taxon>
        <taxon>Halobacteriales</taxon>
        <taxon>Halobacteriaceae</taxon>
        <taxon>Halobacterium</taxon>
    </lineage>
</organism>
<dbReference type="Pfam" id="PF00072">
    <property type="entry name" value="Response_reg"/>
    <property type="match status" value="1"/>
</dbReference>
<dbReference type="InterPro" id="IPR013656">
    <property type="entry name" value="PAS_4"/>
</dbReference>
<dbReference type="InterPro" id="IPR050595">
    <property type="entry name" value="Bact_response_regulator"/>
</dbReference>
<feature type="domain" description="Response regulatory" evidence="3">
    <location>
        <begin position="20"/>
        <end position="136"/>
    </location>
</feature>
<protein>
    <submittedName>
        <fullName evidence="5">PAS domain-containing protein</fullName>
    </submittedName>
</protein>
<name>A0ABD5NE86_9EURY</name>
<keyword evidence="6" id="KW-1185">Reference proteome</keyword>
<evidence type="ECO:0000259" key="3">
    <source>
        <dbReference type="PROSITE" id="PS50110"/>
    </source>
</evidence>
<feature type="domain" description="PAS" evidence="4">
    <location>
        <begin position="151"/>
        <end position="221"/>
    </location>
</feature>
<dbReference type="PANTHER" id="PTHR44591:SF3">
    <property type="entry name" value="RESPONSE REGULATORY DOMAIN-CONTAINING PROTEIN"/>
    <property type="match status" value="1"/>
</dbReference>
<dbReference type="AlphaFoldDB" id="A0ABD5NE86"/>
<dbReference type="PROSITE" id="PS50110">
    <property type="entry name" value="RESPONSE_REGULATORY"/>
    <property type="match status" value="1"/>
</dbReference>
<evidence type="ECO:0000313" key="6">
    <source>
        <dbReference type="Proteomes" id="UP001595660"/>
    </source>
</evidence>
<dbReference type="NCBIfam" id="TIGR00229">
    <property type="entry name" value="sensory_box"/>
    <property type="match status" value="1"/>
</dbReference>
<dbReference type="RefSeq" id="WP_232571663.1">
    <property type="nucleotide sequence ID" value="NZ_CP089466.1"/>
</dbReference>
<dbReference type="CDD" id="cd00156">
    <property type="entry name" value="REC"/>
    <property type="match status" value="1"/>
</dbReference>
<dbReference type="Proteomes" id="UP001595660">
    <property type="component" value="Unassembled WGS sequence"/>
</dbReference>
<feature type="modified residue" description="4-aspartylphosphate" evidence="2">
    <location>
        <position position="71"/>
    </location>
</feature>
<dbReference type="InterPro" id="IPR001789">
    <property type="entry name" value="Sig_transdc_resp-reg_receiver"/>
</dbReference>
<dbReference type="Gene3D" id="3.40.50.2300">
    <property type="match status" value="1"/>
</dbReference>
<evidence type="ECO:0000256" key="1">
    <source>
        <dbReference type="ARBA" id="ARBA00022553"/>
    </source>
</evidence>
<dbReference type="Pfam" id="PF08448">
    <property type="entry name" value="PAS_4"/>
    <property type="match status" value="1"/>
</dbReference>
<dbReference type="InterPro" id="IPR035965">
    <property type="entry name" value="PAS-like_dom_sf"/>
</dbReference>
<comment type="caution">
    <text evidence="5">The sequence shown here is derived from an EMBL/GenBank/DDBJ whole genome shotgun (WGS) entry which is preliminary data.</text>
</comment>
<accession>A0ABD5NE86</accession>
<dbReference type="CDD" id="cd00130">
    <property type="entry name" value="PAS"/>
    <property type="match status" value="1"/>
</dbReference>
<keyword evidence="1 2" id="KW-0597">Phosphoprotein</keyword>
<proteinExistence type="predicted"/>
<evidence type="ECO:0000313" key="5">
    <source>
        <dbReference type="EMBL" id="MFC3477204.1"/>
    </source>
</evidence>
<dbReference type="PANTHER" id="PTHR44591">
    <property type="entry name" value="STRESS RESPONSE REGULATOR PROTEIN 1"/>
    <property type="match status" value="1"/>
</dbReference>
<evidence type="ECO:0000259" key="4">
    <source>
        <dbReference type="PROSITE" id="PS50112"/>
    </source>
</evidence>